<evidence type="ECO:0000313" key="1">
    <source>
        <dbReference type="EMBL" id="KAH0547434.1"/>
    </source>
</evidence>
<organism evidence="1 2">
    <name type="scientific">Cotesia glomerata</name>
    <name type="common">Lepidopteran parasitic wasp</name>
    <name type="synonym">Apanteles glomeratus</name>
    <dbReference type="NCBI Taxonomy" id="32391"/>
    <lineage>
        <taxon>Eukaryota</taxon>
        <taxon>Metazoa</taxon>
        <taxon>Ecdysozoa</taxon>
        <taxon>Arthropoda</taxon>
        <taxon>Hexapoda</taxon>
        <taxon>Insecta</taxon>
        <taxon>Pterygota</taxon>
        <taxon>Neoptera</taxon>
        <taxon>Endopterygota</taxon>
        <taxon>Hymenoptera</taxon>
        <taxon>Apocrita</taxon>
        <taxon>Ichneumonoidea</taxon>
        <taxon>Braconidae</taxon>
        <taxon>Microgastrinae</taxon>
        <taxon>Cotesia</taxon>
    </lineage>
</organism>
<gene>
    <name evidence="1" type="ORF">KQX54_019315</name>
</gene>
<proteinExistence type="predicted"/>
<accession>A0AAV7I814</accession>
<dbReference type="EMBL" id="JAHXZJ010002237">
    <property type="protein sequence ID" value="KAH0547434.1"/>
    <property type="molecule type" value="Genomic_DNA"/>
</dbReference>
<keyword evidence="2" id="KW-1185">Reference proteome</keyword>
<reference evidence="1 2" key="1">
    <citation type="journal article" date="2021" name="J. Hered.">
        <title>A chromosome-level genome assembly of the parasitoid wasp, Cotesia glomerata (Hymenoptera: Braconidae).</title>
        <authorList>
            <person name="Pinto B.J."/>
            <person name="Weis J.J."/>
            <person name="Gamble T."/>
            <person name="Ode P.J."/>
            <person name="Paul R."/>
            <person name="Zaspel J.M."/>
        </authorList>
    </citation>
    <scope>NUCLEOTIDE SEQUENCE [LARGE SCALE GENOMIC DNA]</scope>
    <source>
        <strain evidence="1">CgM1</strain>
    </source>
</reference>
<name>A0AAV7I814_COTGL</name>
<protein>
    <submittedName>
        <fullName evidence="1">Uncharacterized protein</fullName>
    </submittedName>
</protein>
<dbReference type="Proteomes" id="UP000826195">
    <property type="component" value="Unassembled WGS sequence"/>
</dbReference>
<dbReference type="AlphaFoldDB" id="A0AAV7I814"/>
<comment type="caution">
    <text evidence="1">The sequence shown here is derived from an EMBL/GenBank/DDBJ whole genome shotgun (WGS) entry which is preliminary data.</text>
</comment>
<sequence>MIVVIDFIAYHLPNETFALKEFGLWSIAPDKNNTTVTSHYSFKPPYEWSRLPSEYQRTYEAHSKHHGIPWDKGTTPFNAMIPAIVDDLRHVTGIYVTSAKAKVVLTELIGDRKEIAILENLGWFDKNEVIKNTCNLHTGKEKNCAYDNARRMSIWIGINQMIVEASGFDPTVSIMQHVDVNKRN</sequence>
<evidence type="ECO:0000313" key="2">
    <source>
        <dbReference type="Proteomes" id="UP000826195"/>
    </source>
</evidence>